<keyword evidence="3" id="KW-1185">Reference proteome</keyword>
<dbReference type="EMBL" id="JMIY01000002">
    <property type="protein sequence ID" value="KCZ72753.1"/>
    <property type="molecule type" value="Genomic_DNA"/>
</dbReference>
<feature type="region of interest" description="Disordered" evidence="1">
    <location>
        <begin position="1"/>
        <end position="29"/>
    </location>
</feature>
<evidence type="ECO:0000313" key="3">
    <source>
        <dbReference type="Proteomes" id="UP000027153"/>
    </source>
</evidence>
<dbReference type="AlphaFoldDB" id="A0A062V841"/>
<organism evidence="2 3">
    <name type="scientific">Candidatus Methanoperedens nitratireducens</name>
    <dbReference type="NCBI Taxonomy" id="1392998"/>
    <lineage>
        <taxon>Archaea</taxon>
        <taxon>Methanobacteriati</taxon>
        <taxon>Methanobacteriota</taxon>
        <taxon>Stenosarchaea group</taxon>
        <taxon>Methanomicrobia</taxon>
        <taxon>Methanosarcinales</taxon>
        <taxon>ANME-2 cluster</taxon>
        <taxon>Candidatus Methanoperedentaceae</taxon>
        <taxon>Candidatus Methanoperedens</taxon>
    </lineage>
</organism>
<comment type="caution">
    <text evidence="2">The sequence shown here is derived from an EMBL/GenBank/DDBJ whole genome shotgun (WGS) entry which is preliminary data.</text>
</comment>
<reference evidence="2 3" key="1">
    <citation type="journal article" date="2013" name="Nature">
        <title>Anaerobic oxidation of methane coupled to nitrate reduction in a novel archaeal lineage.</title>
        <authorList>
            <person name="Haroon M.F."/>
            <person name="Hu S."/>
            <person name="Shi Y."/>
            <person name="Imelfort M."/>
            <person name="Keller J."/>
            <person name="Hugenholtz P."/>
            <person name="Yuan Z."/>
            <person name="Tyson G.W."/>
        </authorList>
    </citation>
    <scope>NUCLEOTIDE SEQUENCE [LARGE SCALE GENOMIC DNA]</scope>
    <source>
        <strain evidence="2 3">ANME-2d</strain>
    </source>
</reference>
<dbReference type="Proteomes" id="UP000027153">
    <property type="component" value="Unassembled WGS sequence"/>
</dbReference>
<evidence type="ECO:0000256" key="1">
    <source>
        <dbReference type="SAM" id="MobiDB-lite"/>
    </source>
</evidence>
<proteinExistence type="predicted"/>
<feature type="compositionally biased region" description="Acidic residues" evidence="1">
    <location>
        <begin position="1"/>
        <end position="16"/>
    </location>
</feature>
<protein>
    <submittedName>
        <fullName evidence="2">Uncharacterized protein</fullName>
    </submittedName>
</protein>
<accession>A0A062V841</accession>
<sequence length="29" mass="3507">MKQTEENNEEYDEDEEDLRRFLRGGFGAK</sequence>
<evidence type="ECO:0000313" key="2">
    <source>
        <dbReference type="EMBL" id="KCZ72753.1"/>
    </source>
</evidence>
<gene>
    <name evidence="2" type="ORF">ANME2D_01187</name>
</gene>
<name>A0A062V841_9EURY</name>